<keyword evidence="1" id="KW-0732">Signal</keyword>
<dbReference type="SUPFAM" id="SSF69318">
    <property type="entry name" value="Integrin alpha N-terminal domain"/>
    <property type="match status" value="1"/>
</dbReference>
<dbReference type="PANTHER" id="PTHR16026">
    <property type="entry name" value="CARTILAGE ACIDIC PROTEIN 1"/>
    <property type="match status" value="1"/>
</dbReference>
<reference evidence="2" key="2">
    <citation type="submission" date="2020-03" db="EMBL/GenBank/DDBJ databases">
        <title>Flavobacteriaceae bacterium strain TP-CH-4, a member of the family Flavobacteriaceae isolated from a deep-sea seamount.</title>
        <authorList>
            <person name="Zhang D.-C."/>
        </authorList>
    </citation>
    <scope>NUCLEOTIDE SEQUENCE</scope>
    <source>
        <strain evidence="2">TP-CH-4</strain>
    </source>
</reference>
<dbReference type="AlphaFoldDB" id="A0A967ECP1"/>
<dbReference type="EMBL" id="VIKU02000001">
    <property type="protein sequence ID" value="NHF58488.1"/>
    <property type="molecule type" value="Genomic_DNA"/>
</dbReference>
<dbReference type="InterPro" id="IPR027039">
    <property type="entry name" value="Crtac1"/>
</dbReference>
<keyword evidence="3" id="KW-1185">Reference proteome</keyword>
<accession>A0A967ECP1</accession>
<proteinExistence type="predicted"/>
<dbReference type="InterPro" id="IPR028994">
    <property type="entry name" value="Integrin_alpha_N"/>
</dbReference>
<protein>
    <submittedName>
        <fullName evidence="2">VCBS repeat-containing protein</fullName>
    </submittedName>
</protein>
<dbReference type="RefSeq" id="WP_152572980.1">
    <property type="nucleotide sequence ID" value="NZ_VIKU02000001.1"/>
</dbReference>
<organism evidence="2 3">
    <name type="scientific">Pelagihabitans pacificus</name>
    <dbReference type="NCBI Taxonomy" id="2696054"/>
    <lineage>
        <taxon>Bacteria</taxon>
        <taxon>Pseudomonadati</taxon>
        <taxon>Bacteroidota</taxon>
        <taxon>Flavobacteriia</taxon>
        <taxon>Flavobacteriales</taxon>
        <taxon>Flavobacteriaceae</taxon>
        <taxon>Pelagihabitans</taxon>
    </lineage>
</organism>
<dbReference type="PROSITE" id="PS51257">
    <property type="entry name" value="PROKAR_LIPOPROTEIN"/>
    <property type="match status" value="1"/>
</dbReference>
<name>A0A967ECP1_9FLAO</name>
<dbReference type="Proteomes" id="UP000707206">
    <property type="component" value="Unassembled WGS sequence"/>
</dbReference>
<evidence type="ECO:0000313" key="3">
    <source>
        <dbReference type="Proteomes" id="UP000707206"/>
    </source>
</evidence>
<evidence type="ECO:0000313" key="2">
    <source>
        <dbReference type="EMBL" id="NHF58488.1"/>
    </source>
</evidence>
<dbReference type="InterPro" id="IPR013517">
    <property type="entry name" value="FG-GAP"/>
</dbReference>
<comment type="caution">
    <text evidence="2">The sequence shown here is derived from an EMBL/GenBank/DDBJ whole genome shotgun (WGS) entry which is preliminary data.</text>
</comment>
<dbReference type="Pfam" id="PF13517">
    <property type="entry name" value="FG-GAP_3"/>
    <property type="match status" value="3"/>
</dbReference>
<dbReference type="Gene3D" id="2.130.10.130">
    <property type="entry name" value="Integrin alpha, N-terminal"/>
    <property type="match status" value="2"/>
</dbReference>
<reference evidence="2" key="1">
    <citation type="submission" date="2019-07" db="EMBL/GenBank/DDBJ databases">
        <authorList>
            <person name="De-Chao Zhang Q."/>
        </authorList>
    </citation>
    <scope>NUCLEOTIDE SEQUENCE</scope>
    <source>
        <strain evidence="2">TP-CH-4</strain>
    </source>
</reference>
<gene>
    <name evidence="2" type="ORF">FK220_004010</name>
</gene>
<sequence>MSKHLIGFFLLLLTVFGCKKEQKDHRFVHLASSKTGIDFVNRITENDSINAVNFQYCYNGGGVRMGDFNNDGLTDIVFTGNQVSSKLYLNQGELSFEGVSEKANFKTSSWTTGVSIVDINSDGLEDIYLNVGGSDCKGDCNNLLFVNQGLDENGVPRFAEEATAYGLDDGNYAQQSVFFDYDGDGDLDVYILHNGNSGIDKNNPVPKQYMPPHLKDFLLRNDTKEGIEHPVFTNVSESVGIVHGGFGLGVGINDFNGDGLIDIYVANDFITEDLLYIQKRHGDSLQPWFEEKSKQLLGHETYNAMGIDFQDINNDTRPDILVLDMLPQDYGRHKKMLGMMNYDKYLLSLRNGYSLQYVHNTLQINNGQLHEKPIKASEIGFLKGLASTDWSWAPLMVDLDNDADKDIYISNGYVKDVADLDYINYSGQNNMFGTREQRIAKQIEFTKKLDSIYLPNFIYENDGALHFTDVSDNWVVGKPSYSNGVAYADLDRDGDLDLVVNNINEPAYLLENTSNNNEETDYLRIQ</sequence>
<evidence type="ECO:0000256" key="1">
    <source>
        <dbReference type="ARBA" id="ARBA00022729"/>
    </source>
</evidence>
<dbReference type="PANTHER" id="PTHR16026:SF0">
    <property type="entry name" value="CARTILAGE ACIDIC PROTEIN 1"/>
    <property type="match status" value="1"/>
</dbReference>